<reference evidence="3 4" key="1">
    <citation type="submission" date="2023-02" db="EMBL/GenBank/DDBJ databases">
        <title>Bacterial whole genomic sequence of Curvibacter sp. HBC61.</title>
        <authorList>
            <person name="Le V."/>
            <person name="Ko S.-R."/>
            <person name="Ahn C.-Y."/>
            <person name="Oh H.-M."/>
        </authorList>
    </citation>
    <scope>NUCLEOTIDE SEQUENCE [LARGE SCALE GENOMIC DNA]</scope>
    <source>
        <strain evidence="3 4">HBC61</strain>
    </source>
</reference>
<evidence type="ECO:0000313" key="3">
    <source>
        <dbReference type="EMBL" id="MDD0837230.1"/>
    </source>
</evidence>
<gene>
    <name evidence="3" type="ORF">PSQ40_01475</name>
</gene>
<dbReference type="GO" id="GO:0016746">
    <property type="term" value="F:acyltransferase activity"/>
    <property type="evidence" value="ECO:0007669"/>
    <property type="project" value="UniProtKB-KW"/>
</dbReference>
<dbReference type="EC" id="2.3.1.-" evidence="3"/>
<dbReference type="PROSITE" id="PS51186">
    <property type="entry name" value="GNAT"/>
    <property type="match status" value="1"/>
</dbReference>
<sequence>MSFSPSPDPAAGLTLQRLTVTGPADLAPIRADWLGLLAQVPSALPFQTPEWCLAWWDTFAVQTRWRRDHLTLFVWRDRGRLVGVLPLVRSVSGWGPLALLTQWRPLGADPNLTELRAPLVLPGHEAAVARQWLDWVAQHAGMHQVILPTELLMQELARRPQLARLGLREVPNYVLTPGSDWPTFKTGLKRNIKESLRRCYNSLAREGLSARLEVLSEPDQLRALLPDYYRLHGLRADQADTIAHPDYFEAPQHRRFIDGLLSQASAGGALGLRLLVLRVGEQAVAMRLAFVTQQSLYLYYSGYEPAWGRFSVMTTLVSEAIQWAQAQGLKQVNLSVGRDVSKTRWGPEERQFTDHYLAGGGAFNRWLMRTLVRQRGLSAGYLTVEQAAEAAEAASAEARAEALAQAPAQAGPAPDAPPAASR</sequence>
<dbReference type="Pfam" id="PF13480">
    <property type="entry name" value="Acetyltransf_6"/>
    <property type="match status" value="1"/>
</dbReference>
<organism evidence="3 4">
    <name type="scientific">Curvibacter cyanobacteriorum</name>
    <dbReference type="NCBI Taxonomy" id="3026422"/>
    <lineage>
        <taxon>Bacteria</taxon>
        <taxon>Pseudomonadati</taxon>
        <taxon>Pseudomonadota</taxon>
        <taxon>Betaproteobacteria</taxon>
        <taxon>Burkholderiales</taxon>
        <taxon>Comamonadaceae</taxon>
        <taxon>Curvibacter</taxon>
    </lineage>
</organism>
<dbReference type="Gene3D" id="3.40.630.30">
    <property type="match status" value="1"/>
</dbReference>
<dbReference type="InterPro" id="IPR016181">
    <property type="entry name" value="Acyl_CoA_acyltransferase"/>
</dbReference>
<feature type="region of interest" description="Disordered" evidence="1">
    <location>
        <begin position="400"/>
        <end position="422"/>
    </location>
</feature>
<feature type="domain" description="N-acetyltransferase" evidence="2">
    <location>
        <begin position="219"/>
        <end position="373"/>
    </location>
</feature>
<dbReference type="SUPFAM" id="SSF55729">
    <property type="entry name" value="Acyl-CoA N-acyltransferases (Nat)"/>
    <property type="match status" value="1"/>
</dbReference>
<evidence type="ECO:0000313" key="4">
    <source>
        <dbReference type="Proteomes" id="UP001528673"/>
    </source>
</evidence>
<dbReference type="EMBL" id="JAQSIP010000001">
    <property type="protein sequence ID" value="MDD0837230.1"/>
    <property type="molecule type" value="Genomic_DNA"/>
</dbReference>
<dbReference type="InterPro" id="IPR038740">
    <property type="entry name" value="BioF2-like_GNAT_dom"/>
</dbReference>
<accession>A0ABT5MTK2</accession>
<evidence type="ECO:0000256" key="1">
    <source>
        <dbReference type="SAM" id="MobiDB-lite"/>
    </source>
</evidence>
<dbReference type="Proteomes" id="UP001528673">
    <property type="component" value="Unassembled WGS sequence"/>
</dbReference>
<dbReference type="RefSeq" id="WP_273948195.1">
    <property type="nucleotide sequence ID" value="NZ_JAQSIP010000001.1"/>
</dbReference>
<keyword evidence="3" id="KW-0808">Transferase</keyword>
<name>A0ABT5MTK2_9BURK</name>
<evidence type="ECO:0000259" key="2">
    <source>
        <dbReference type="PROSITE" id="PS51186"/>
    </source>
</evidence>
<proteinExistence type="predicted"/>
<dbReference type="InterPro" id="IPR000182">
    <property type="entry name" value="GNAT_dom"/>
</dbReference>
<keyword evidence="4" id="KW-1185">Reference proteome</keyword>
<comment type="caution">
    <text evidence="3">The sequence shown here is derived from an EMBL/GenBank/DDBJ whole genome shotgun (WGS) entry which is preliminary data.</text>
</comment>
<keyword evidence="3" id="KW-0012">Acyltransferase</keyword>
<protein>
    <submittedName>
        <fullName evidence="3">GNAT family N-acetyltransferase</fullName>
        <ecNumber evidence="3">2.3.1.-</ecNumber>
    </submittedName>
</protein>